<gene>
    <name evidence="1" type="ORF">SAMN04487935_0157</name>
</gene>
<proteinExistence type="predicted"/>
<dbReference type="OrthoDB" id="1187639at2"/>
<dbReference type="AlphaFoldDB" id="A0A1G8RJZ0"/>
<sequence>MLLLTACNFYHCYSQEQALQNLYNAFDSTIGYQNLGINNGTIHINNDRSDNKTNRYYLKDSYLPGIAVYDGQVYRESKLKYDLSKDILIVKVYGESNNTGIELIPEKTAGFEIDAKKFVNLSYGTPKLPAFISGFYEVVTGTPELQFYIKHHKEHLESINDRGKFTNYQTQNSFVVCYKNEYRLINSQSDFTRVFPDYLKEIDNFYQINREDKRKDPTQFMRNLLIYTGSLLAKDYKQ</sequence>
<dbReference type="EMBL" id="FNEZ01000001">
    <property type="protein sequence ID" value="SDJ17261.1"/>
    <property type="molecule type" value="Genomic_DNA"/>
</dbReference>
<keyword evidence="2" id="KW-1185">Reference proteome</keyword>
<dbReference type="STRING" id="1128970.SAMN04487935_0157"/>
<dbReference type="Proteomes" id="UP000199580">
    <property type="component" value="Unassembled WGS sequence"/>
</dbReference>
<evidence type="ECO:0000313" key="1">
    <source>
        <dbReference type="EMBL" id="SDJ17261.1"/>
    </source>
</evidence>
<name>A0A1G8RJZ0_9FLAO</name>
<protein>
    <submittedName>
        <fullName evidence="1">Uncharacterized protein</fullName>
    </submittedName>
</protein>
<accession>A0A1G8RJZ0</accession>
<dbReference type="RefSeq" id="WP_139171665.1">
    <property type="nucleotide sequence ID" value="NZ_BKAI01000001.1"/>
</dbReference>
<organism evidence="1 2">
    <name type="scientific">Flavobacterium noncentrifugens</name>
    <dbReference type="NCBI Taxonomy" id="1128970"/>
    <lineage>
        <taxon>Bacteria</taxon>
        <taxon>Pseudomonadati</taxon>
        <taxon>Bacteroidota</taxon>
        <taxon>Flavobacteriia</taxon>
        <taxon>Flavobacteriales</taxon>
        <taxon>Flavobacteriaceae</taxon>
        <taxon>Flavobacterium</taxon>
    </lineage>
</organism>
<evidence type="ECO:0000313" key="2">
    <source>
        <dbReference type="Proteomes" id="UP000199580"/>
    </source>
</evidence>
<reference evidence="1 2" key="1">
    <citation type="submission" date="2016-10" db="EMBL/GenBank/DDBJ databases">
        <authorList>
            <person name="de Groot N.N."/>
        </authorList>
    </citation>
    <scope>NUCLEOTIDE SEQUENCE [LARGE SCALE GENOMIC DNA]</scope>
    <source>
        <strain evidence="1 2">CGMCC 1.10076</strain>
    </source>
</reference>